<organism evidence="3 4">
    <name type="scientific">Cladophialophora chaetospira</name>
    <dbReference type="NCBI Taxonomy" id="386627"/>
    <lineage>
        <taxon>Eukaryota</taxon>
        <taxon>Fungi</taxon>
        <taxon>Dikarya</taxon>
        <taxon>Ascomycota</taxon>
        <taxon>Pezizomycotina</taxon>
        <taxon>Eurotiomycetes</taxon>
        <taxon>Chaetothyriomycetidae</taxon>
        <taxon>Chaetothyriales</taxon>
        <taxon>Herpotrichiellaceae</taxon>
        <taxon>Cladophialophora</taxon>
    </lineage>
</organism>
<evidence type="ECO:0008006" key="5">
    <source>
        <dbReference type="Google" id="ProtNLM"/>
    </source>
</evidence>
<feature type="domain" description="Acyl-CoA thioesterase-like C-terminal" evidence="2">
    <location>
        <begin position="172"/>
        <end position="332"/>
    </location>
</feature>
<dbReference type="InterPro" id="IPR049449">
    <property type="entry name" value="TesB_ACOT8-like_N"/>
</dbReference>
<dbReference type="Pfam" id="PF13622">
    <property type="entry name" value="4HBT_3"/>
    <property type="match status" value="1"/>
</dbReference>
<dbReference type="Proteomes" id="UP001172673">
    <property type="component" value="Unassembled WGS sequence"/>
</dbReference>
<evidence type="ECO:0000259" key="2">
    <source>
        <dbReference type="Pfam" id="PF20789"/>
    </source>
</evidence>
<feature type="domain" description="Acyl-CoA thioesterase-like N-terminal HotDog" evidence="1">
    <location>
        <begin position="26"/>
        <end position="105"/>
    </location>
</feature>
<dbReference type="AlphaFoldDB" id="A0AA39CBU8"/>
<dbReference type="Pfam" id="PF20789">
    <property type="entry name" value="4HBT_3C"/>
    <property type="match status" value="1"/>
</dbReference>
<name>A0AA39CBU8_9EURO</name>
<sequence length="355" mass="40115">MAHPSFADVLPIKQISSHQYSLDLENEWCIGTVPNGGYVTSAFLIVARTHMSLTHGKRSSPHPINLHLEFLRRTSVGHALFTVKDVKLGSRISNLHITLSQRQDTSNEESPFQDEAQGYITMSNISREEGLSLDTEYVLYPPALSANLPLLASQGHDENFIHRASDPFPEFRRAAQNIQIFLVRPEKKPAPNASTGRPRAVIEQWVRFMPKTPRFDNVTGRWTNDALGFLVDMFPQVVETYVNPFVEEAALGQYSPSEMRELVKSKEPRAKFWYPTLALNLDVKKLLPEEGVEWLFVRVRAKAIKNGRFDLDIEVWDEGGDLVASSVHASLIMDSSRNYNRKNGNGNGKKKESKL</sequence>
<protein>
    <recommendedName>
        <fullName evidence="5">Thioesterase family protein</fullName>
    </recommendedName>
</protein>
<dbReference type="InterPro" id="IPR042171">
    <property type="entry name" value="Acyl-CoA_hotdog"/>
</dbReference>
<dbReference type="InterPro" id="IPR029069">
    <property type="entry name" value="HotDog_dom_sf"/>
</dbReference>
<evidence type="ECO:0000313" key="4">
    <source>
        <dbReference type="Proteomes" id="UP001172673"/>
    </source>
</evidence>
<dbReference type="InterPro" id="IPR049450">
    <property type="entry name" value="ACOT8-like_C"/>
</dbReference>
<dbReference type="EMBL" id="JAPDRK010000026">
    <property type="protein sequence ID" value="KAJ9602541.1"/>
    <property type="molecule type" value="Genomic_DNA"/>
</dbReference>
<keyword evidence="4" id="KW-1185">Reference proteome</keyword>
<evidence type="ECO:0000259" key="1">
    <source>
        <dbReference type="Pfam" id="PF13622"/>
    </source>
</evidence>
<accession>A0AA39CBU8</accession>
<evidence type="ECO:0000313" key="3">
    <source>
        <dbReference type="EMBL" id="KAJ9602541.1"/>
    </source>
</evidence>
<dbReference type="PANTHER" id="PTHR38110:SF1">
    <property type="entry name" value="THIOESTERASE DOMAIN-CONTAINING PROTEIN"/>
    <property type="match status" value="1"/>
</dbReference>
<gene>
    <name evidence="3" type="ORF">H2200_013084</name>
</gene>
<proteinExistence type="predicted"/>
<dbReference type="PANTHER" id="PTHR38110">
    <property type="entry name" value="CHROMOSOME 23, WHOLE GENOME SHOTGUN SEQUENCE"/>
    <property type="match status" value="1"/>
</dbReference>
<reference evidence="3" key="1">
    <citation type="submission" date="2022-10" db="EMBL/GenBank/DDBJ databases">
        <title>Culturing micro-colonial fungi from biological soil crusts in the Mojave desert and describing Neophaeococcomyces mojavensis, and introducing the new genera and species Taxawa tesnikishii.</title>
        <authorList>
            <person name="Kurbessoian T."/>
            <person name="Stajich J.E."/>
        </authorList>
    </citation>
    <scope>NUCLEOTIDE SEQUENCE</scope>
    <source>
        <strain evidence="3">TK_41</strain>
    </source>
</reference>
<dbReference type="SUPFAM" id="SSF54637">
    <property type="entry name" value="Thioesterase/thiol ester dehydrase-isomerase"/>
    <property type="match status" value="2"/>
</dbReference>
<dbReference type="Gene3D" id="2.40.160.210">
    <property type="entry name" value="Acyl-CoA thioesterase, double hotdog domain"/>
    <property type="match status" value="1"/>
</dbReference>
<dbReference type="InterPro" id="IPR052389">
    <property type="entry name" value="Sec_Metab_Biosynth-Assoc"/>
</dbReference>
<comment type="caution">
    <text evidence="3">The sequence shown here is derived from an EMBL/GenBank/DDBJ whole genome shotgun (WGS) entry which is preliminary data.</text>
</comment>